<reference evidence="9 10" key="1">
    <citation type="submission" date="2020-03" db="EMBL/GenBank/DDBJ databases">
        <title>Genomic Encyclopedia of Type Strains, Phase IV (KMG-IV): sequencing the most valuable type-strain genomes for metagenomic binning, comparative biology and taxonomic classification.</title>
        <authorList>
            <person name="Goeker M."/>
        </authorList>
    </citation>
    <scope>NUCLEOTIDE SEQUENCE [LARGE SCALE GENOMIC DNA]</scope>
    <source>
        <strain evidence="9 10">DSM 19867</strain>
    </source>
</reference>
<protein>
    <recommendedName>
        <fullName evidence="11">Ceramidase</fullName>
    </recommendedName>
</protein>
<dbReference type="GO" id="GO:0046872">
    <property type="term" value="F:metal ion binding"/>
    <property type="evidence" value="ECO:0007669"/>
    <property type="project" value="UniProtKB-KW"/>
</dbReference>
<accession>A0A846N150</accession>
<feature type="transmembrane region" description="Helical" evidence="8">
    <location>
        <begin position="80"/>
        <end position="102"/>
    </location>
</feature>
<feature type="binding site" evidence="7">
    <location>
        <position position="75"/>
    </location>
    <ligand>
        <name>Zn(2+)</name>
        <dbReference type="ChEBI" id="CHEBI:29105"/>
        <note>catalytic</note>
    </ligand>
</feature>
<dbReference type="GO" id="GO:0016811">
    <property type="term" value="F:hydrolase activity, acting on carbon-nitrogen (but not peptide) bonds, in linear amides"/>
    <property type="evidence" value="ECO:0007669"/>
    <property type="project" value="InterPro"/>
</dbReference>
<evidence type="ECO:0008006" key="11">
    <source>
        <dbReference type="Google" id="ProtNLM"/>
    </source>
</evidence>
<keyword evidence="7" id="KW-0862">Zinc</keyword>
<comment type="caution">
    <text evidence="9">The sequence shown here is derived from an EMBL/GenBank/DDBJ whole genome shotgun (WGS) entry which is preliminary data.</text>
</comment>
<evidence type="ECO:0000313" key="9">
    <source>
        <dbReference type="EMBL" id="NIK89446.1"/>
    </source>
</evidence>
<keyword evidence="10" id="KW-1185">Reference proteome</keyword>
<keyword evidence="6" id="KW-0479">Metal-binding</keyword>
<dbReference type="InterPro" id="IPR008901">
    <property type="entry name" value="ACER"/>
</dbReference>
<keyword evidence="5 8" id="KW-0472">Membrane</keyword>
<feature type="transmembrane region" description="Helical" evidence="8">
    <location>
        <begin position="168"/>
        <end position="188"/>
    </location>
</feature>
<evidence type="ECO:0000256" key="5">
    <source>
        <dbReference type="ARBA" id="ARBA00023136"/>
    </source>
</evidence>
<comment type="cofactor">
    <cofactor evidence="7">
        <name>Zn(2+)</name>
        <dbReference type="ChEBI" id="CHEBI:29105"/>
    </cofactor>
</comment>
<organism evidence="9 10">
    <name type="scientific">Rhizomicrobium palustre</name>
    <dbReference type="NCBI Taxonomy" id="189966"/>
    <lineage>
        <taxon>Bacteria</taxon>
        <taxon>Pseudomonadati</taxon>
        <taxon>Pseudomonadota</taxon>
        <taxon>Alphaproteobacteria</taxon>
        <taxon>Micropepsales</taxon>
        <taxon>Micropepsaceae</taxon>
        <taxon>Rhizomicrobium</taxon>
    </lineage>
</organism>
<feature type="transmembrane region" description="Helical" evidence="8">
    <location>
        <begin position="26"/>
        <end position="43"/>
    </location>
</feature>
<evidence type="ECO:0000313" key="10">
    <source>
        <dbReference type="Proteomes" id="UP000570514"/>
    </source>
</evidence>
<dbReference type="GO" id="GO:0006672">
    <property type="term" value="P:ceramide metabolic process"/>
    <property type="evidence" value="ECO:0007669"/>
    <property type="project" value="InterPro"/>
</dbReference>
<keyword evidence="3" id="KW-0378">Hydrolase</keyword>
<keyword evidence="6" id="KW-0106">Calcium</keyword>
<evidence type="ECO:0000256" key="8">
    <source>
        <dbReference type="SAM" id="Phobius"/>
    </source>
</evidence>
<dbReference type="Pfam" id="PF05875">
    <property type="entry name" value="Ceramidase"/>
    <property type="match status" value="1"/>
</dbReference>
<proteinExistence type="predicted"/>
<keyword evidence="4 8" id="KW-1133">Transmembrane helix</keyword>
<dbReference type="GO" id="GO:0016020">
    <property type="term" value="C:membrane"/>
    <property type="evidence" value="ECO:0007669"/>
    <property type="project" value="UniProtKB-SubCell"/>
</dbReference>
<dbReference type="EMBL" id="JAASRM010000001">
    <property type="protein sequence ID" value="NIK89446.1"/>
    <property type="molecule type" value="Genomic_DNA"/>
</dbReference>
<feature type="transmembrane region" description="Helical" evidence="8">
    <location>
        <begin position="142"/>
        <end position="161"/>
    </location>
</feature>
<evidence type="ECO:0000256" key="4">
    <source>
        <dbReference type="ARBA" id="ARBA00022989"/>
    </source>
</evidence>
<gene>
    <name evidence="9" type="ORF">FHS83_002764</name>
</gene>
<evidence type="ECO:0000256" key="3">
    <source>
        <dbReference type="ARBA" id="ARBA00022801"/>
    </source>
</evidence>
<dbReference type="RefSeq" id="WP_167083533.1">
    <property type="nucleotide sequence ID" value="NZ_BAAADC010000001.1"/>
</dbReference>
<evidence type="ECO:0000256" key="2">
    <source>
        <dbReference type="ARBA" id="ARBA00022692"/>
    </source>
</evidence>
<sequence>MPSAPPPFHGPIYCDTAHMWLGMHEPVNTITNAAILIAAYIGFRHVRRSGMKFSADLVLLLVLLVGVGVGSALWHGLRTFWALQLDWIPGVLYFLLVTLLWIRQLYGWSAGVFALMIMLAMSVLGIIKFGDSLATITPNLRFAPFYFTVTILGALMVAGAWKKFGRDTAMLGAAALAFGIGAAAARSIDLLMCSVVPFGTHFLWHLGLSTAACLGLMLVVKMKKARENSAPSLAA</sequence>
<evidence type="ECO:0000256" key="7">
    <source>
        <dbReference type="PIRSR" id="PIRSR608901-2"/>
    </source>
</evidence>
<feature type="binding site" evidence="6">
    <location>
        <position position="25"/>
    </location>
    <ligand>
        <name>Ca(2+)</name>
        <dbReference type="ChEBI" id="CHEBI:29108"/>
    </ligand>
</feature>
<dbReference type="AlphaFoldDB" id="A0A846N150"/>
<dbReference type="Proteomes" id="UP000570514">
    <property type="component" value="Unassembled WGS sequence"/>
</dbReference>
<feature type="transmembrane region" description="Helical" evidence="8">
    <location>
        <begin position="200"/>
        <end position="220"/>
    </location>
</feature>
<name>A0A846N150_9PROT</name>
<evidence type="ECO:0000256" key="6">
    <source>
        <dbReference type="PIRSR" id="PIRSR608901-1"/>
    </source>
</evidence>
<feature type="transmembrane region" description="Helical" evidence="8">
    <location>
        <begin position="109"/>
        <end position="130"/>
    </location>
</feature>
<keyword evidence="2 8" id="KW-0812">Transmembrane</keyword>
<comment type="subcellular location">
    <subcellularLocation>
        <location evidence="1">Membrane</location>
        <topology evidence="1">Multi-pass membrane protein</topology>
    </subcellularLocation>
</comment>
<evidence type="ECO:0000256" key="1">
    <source>
        <dbReference type="ARBA" id="ARBA00004141"/>
    </source>
</evidence>
<feature type="binding site" evidence="7">
    <location>
        <position position="205"/>
    </location>
    <ligand>
        <name>Zn(2+)</name>
        <dbReference type="ChEBI" id="CHEBI:29105"/>
        <note>catalytic</note>
    </ligand>
</feature>
<feature type="transmembrane region" description="Helical" evidence="8">
    <location>
        <begin position="55"/>
        <end position="74"/>
    </location>
</feature>
<feature type="binding site" evidence="7">
    <location>
        <position position="201"/>
    </location>
    <ligand>
        <name>Zn(2+)</name>
        <dbReference type="ChEBI" id="CHEBI:29105"/>
        <note>catalytic</note>
    </ligand>
</feature>